<reference evidence="2 3" key="1">
    <citation type="submission" date="2008-09" db="EMBL/GenBank/DDBJ databases">
        <authorList>
            <person name="Fulton L."/>
            <person name="Clifton S."/>
            <person name="Fulton B."/>
            <person name="Xu J."/>
            <person name="Minx P."/>
            <person name="Pepin K.H."/>
            <person name="Johnson M."/>
            <person name="Thiruvilangam P."/>
            <person name="Bhonagiri V."/>
            <person name="Nash W.E."/>
            <person name="Mardis E.R."/>
            <person name="Wilson R.K."/>
        </authorList>
    </citation>
    <scope>NUCLEOTIDE SEQUENCE [LARGE SCALE GENOMIC DNA]</scope>
    <source>
        <strain evidence="2 3">DSM 13275</strain>
    </source>
</reference>
<name>B6FXL2_PEPHT</name>
<keyword evidence="3" id="KW-1185">Reference proteome</keyword>
<dbReference type="STRING" id="500633.CLOHIR_00611"/>
<dbReference type="Proteomes" id="UP000003178">
    <property type="component" value="Unassembled WGS sequence"/>
</dbReference>
<evidence type="ECO:0000313" key="2">
    <source>
        <dbReference type="EMBL" id="EEA85713.1"/>
    </source>
</evidence>
<dbReference type="eggNOG" id="ENOG50317YN">
    <property type="taxonomic scope" value="Bacteria"/>
</dbReference>
<comment type="caution">
    <text evidence="2">The sequence shown here is derived from an EMBL/GenBank/DDBJ whole genome shotgun (WGS) entry which is preliminary data.</text>
</comment>
<gene>
    <name evidence="2" type="ORF">CLOHIR_00611</name>
</gene>
<accession>B6FXL2</accession>
<dbReference type="HOGENOM" id="CLU_099324_0_0_9"/>
<dbReference type="RefSeq" id="WP_006439540.1">
    <property type="nucleotide sequence ID" value="NZ_DS995355.1"/>
</dbReference>
<dbReference type="AlphaFoldDB" id="B6FXL2"/>
<dbReference type="Pfam" id="PF10544">
    <property type="entry name" value="T5orf172"/>
    <property type="match status" value="1"/>
</dbReference>
<sequence>MSKGYIYIMTNPCLNNMVKIGYAKDVEKRRKQLSTTALPYEYEVYATYETPGNLEDKKLHKLIDNLNPDLRVSKDREFFVMSAEDAYELLEAIAIISGSQNKLKKLISNGIKEEHKKKRPPVNFAKCNIPVGAELIFVDDKDVKAYVVDERKVQYDGELTSLSAIAKGIKGYSISGPMYFTYNGKLVSEIAEETQWKE</sequence>
<evidence type="ECO:0000259" key="1">
    <source>
        <dbReference type="SMART" id="SM00974"/>
    </source>
</evidence>
<dbReference type="InterPro" id="IPR018306">
    <property type="entry name" value="Phage_T5_Orf172_DNA-bd"/>
</dbReference>
<dbReference type="OrthoDB" id="2313491at2"/>
<dbReference type="EMBL" id="ABWP01000024">
    <property type="protein sequence ID" value="EEA85713.1"/>
    <property type="molecule type" value="Genomic_DNA"/>
</dbReference>
<reference evidence="2 3" key="2">
    <citation type="submission" date="2008-10" db="EMBL/GenBank/DDBJ databases">
        <title>Draft genome sequence of Clostridium hiranonis (DSM 13275).</title>
        <authorList>
            <person name="Sudarsanam P."/>
            <person name="Ley R."/>
            <person name="Guruge J."/>
            <person name="Turnbaugh P.J."/>
            <person name="Mahowald M."/>
            <person name="Liep D."/>
            <person name="Gordon J."/>
        </authorList>
    </citation>
    <scope>NUCLEOTIDE SEQUENCE [LARGE SCALE GENOMIC DNA]</scope>
    <source>
        <strain evidence="2 3">DSM 13275</strain>
    </source>
</reference>
<organism evidence="2 3">
    <name type="scientific">Peptacetobacter hiranonis (strain DSM 13275 / JCM 10541 / KCTC 15199 / TO-931)</name>
    <name type="common">Clostridium hiranonis</name>
    <dbReference type="NCBI Taxonomy" id="500633"/>
    <lineage>
        <taxon>Bacteria</taxon>
        <taxon>Bacillati</taxon>
        <taxon>Bacillota</taxon>
        <taxon>Clostridia</taxon>
        <taxon>Peptostreptococcales</taxon>
        <taxon>Peptostreptococcaceae</taxon>
        <taxon>Peptacetobacter</taxon>
    </lineage>
</organism>
<proteinExistence type="predicted"/>
<dbReference type="SMART" id="SM00974">
    <property type="entry name" value="T5orf172"/>
    <property type="match status" value="1"/>
</dbReference>
<feature type="domain" description="Bacteriophage T5 Orf172 DNA-binding" evidence="1">
    <location>
        <begin position="12"/>
        <end position="93"/>
    </location>
</feature>
<evidence type="ECO:0000313" key="3">
    <source>
        <dbReference type="Proteomes" id="UP000003178"/>
    </source>
</evidence>
<protein>
    <recommendedName>
        <fullName evidence="1">Bacteriophage T5 Orf172 DNA-binding domain-containing protein</fullName>
    </recommendedName>
</protein>